<sequence length="154" mass="17941">MEIVHNLQFESLYDSLKAIIRAMAMIYSQVTNIDKIHRKKPSTNGRTLGLVDDDYLSKVENQEWLNDEGLQDNTCDSSPFEIKIILLSLFTKDDIYDDLMWPKPPWPPLVLFIQAHQAHEMELSQVEYTCQMLPHITKLEGVQKQSPYYLILTI</sequence>
<dbReference type="Proteomes" id="UP000237105">
    <property type="component" value="Unassembled WGS sequence"/>
</dbReference>
<accession>A0A2P5AEW5</accession>
<protein>
    <submittedName>
        <fullName evidence="1">Uncharacterized protein</fullName>
    </submittedName>
</protein>
<reference evidence="2" key="1">
    <citation type="submission" date="2016-06" db="EMBL/GenBank/DDBJ databases">
        <title>Parallel loss of symbiosis genes in relatives of nitrogen-fixing non-legume Parasponia.</title>
        <authorList>
            <person name="Van Velzen R."/>
            <person name="Holmer R."/>
            <person name="Bu F."/>
            <person name="Rutten L."/>
            <person name="Van Zeijl A."/>
            <person name="Liu W."/>
            <person name="Santuari L."/>
            <person name="Cao Q."/>
            <person name="Sharma T."/>
            <person name="Shen D."/>
            <person name="Roswanjaya Y."/>
            <person name="Wardhani T."/>
            <person name="Kalhor M.S."/>
            <person name="Jansen J."/>
            <person name="Van den Hoogen J."/>
            <person name="Gungor B."/>
            <person name="Hartog M."/>
            <person name="Hontelez J."/>
            <person name="Verver J."/>
            <person name="Yang W.-C."/>
            <person name="Schijlen E."/>
            <person name="Repin R."/>
            <person name="Schilthuizen M."/>
            <person name="Schranz E."/>
            <person name="Heidstra R."/>
            <person name="Miyata K."/>
            <person name="Fedorova E."/>
            <person name="Kohlen W."/>
            <person name="Bisseling T."/>
            <person name="Smit S."/>
            <person name="Geurts R."/>
        </authorList>
    </citation>
    <scope>NUCLEOTIDE SEQUENCE [LARGE SCALE GENOMIC DNA]</scope>
    <source>
        <strain evidence="2">cv. WU1-14</strain>
    </source>
</reference>
<gene>
    <name evidence="1" type="ORF">PanWU01x14_339220</name>
</gene>
<organism evidence="1 2">
    <name type="scientific">Parasponia andersonii</name>
    <name type="common">Sponia andersonii</name>
    <dbReference type="NCBI Taxonomy" id="3476"/>
    <lineage>
        <taxon>Eukaryota</taxon>
        <taxon>Viridiplantae</taxon>
        <taxon>Streptophyta</taxon>
        <taxon>Embryophyta</taxon>
        <taxon>Tracheophyta</taxon>
        <taxon>Spermatophyta</taxon>
        <taxon>Magnoliopsida</taxon>
        <taxon>eudicotyledons</taxon>
        <taxon>Gunneridae</taxon>
        <taxon>Pentapetalae</taxon>
        <taxon>rosids</taxon>
        <taxon>fabids</taxon>
        <taxon>Rosales</taxon>
        <taxon>Cannabaceae</taxon>
        <taxon>Parasponia</taxon>
    </lineage>
</organism>
<evidence type="ECO:0000313" key="2">
    <source>
        <dbReference type="Proteomes" id="UP000237105"/>
    </source>
</evidence>
<name>A0A2P5AEW5_PARAD</name>
<proteinExistence type="predicted"/>
<comment type="caution">
    <text evidence="1">The sequence shown here is derived from an EMBL/GenBank/DDBJ whole genome shotgun (WGS) entry which is preliminary data.</text>
</comment>
<evidence type="ECO:0000313" key="1">
    <source>
        <dbReference type="EMBL" id="PON35077.1"/>
    </source>
</evidence>
<dbReference type="EMBL" id="JXTB01000629">
    <property type="protein sequence ID" value="PON35077.1"/>
    <property type="molecule type" value="Genomic_DNA"/>
</dbReference>
<dbReference type="AlphaFoldDB" id="A0A2P5AEW5"/>
<keyword evidence="2" id="KW-1185">Reference proteome</keyword>